<accession>A0A6A5W215</accession>
<feature type="domain" description="N-acetyltransferase" evidence="1">
    <location>
        <begin position="32"/>
        <end position="215"/>
    </location>
</feature>
<dbReference type="Pfam" id="PF13508">
    <property type="entry name" value="Acetyltransf_7"/>
    <property type="match status" value="1"/>
</dbReference>
<evidence type="ECO:0000259" key="1">
    <source>
        <dbReference type="PROSITE" id="PS51186"/>
    </source>
</evidence>
<dbReference type="Proteomes" id="UP000799779">
    <property type="component" value="Unassembled WGS sequence"/>
</dbReference>
<dbReference type="AlphaFoldDB" id="A0A6A5W215"/>
<evidence type="ECO:0000313" key="2">
    <source>
        <dbReference type="EMBL" id="KAF1994959.1"/>
    </source>
</evidence>
<dbReference type="EMBL" id="ML977648">
    <property type="protein sequence ID" value="KAF1994959.1"/>
    <property type="molecule type" value="Genomic_DNA"/>
</dbReference>
<organism evidence="2 3">
    <name type="scientific">Amniculicola lignicola CBS 123094</name>
    <dbReference type="NCBI Taxonomy" id="1392246"/>
    <lineage>
        <taxon>Eukaryota</taxon>
        <taxon>Fungi</taxon>
        <taxon>Dikarya</taxon>
        <taxon>Ascomycota</taxon>
        <taxon>Pezizomycotina</taxon>
        <taxon>Dothideomycetes</taxon>
        <taxon>Pleosporomycetidae</taxon>
        <taxon>Pleosporales</taxon>
        <taxon>Amniculicolaceae</taxon>
        <taxon>Amniculicola</taxon>
    </lineage>
</organism>
<reference evidence="2" key="1">
    <citation type="journal article" date="2020" name="Stud. Mycol.">
        <title>101 Dothideomycetes genomes: a test case for predicting lifestyles and emergence of pathogens.</title>
        <authorList>
            <person name="Haridas S."/>
            <person name="Albert R."/>
            <person name="Binder M."/>
            <person name="Bloem J."/>
            <person name="Labutti K."/>
            <person name="Salamov A."/>
            <person name="Andreopoulos B."/>
            <person name="Baker S."/>
            <person name="Barry K."/>
            <person name="Bills G."/>
            <person name="Bluhm B."/>
            <person name="Cannon C."/>
            <person name="Castanera R."/>
            <person name="Culley D."/>
            <person name="Daum C."/>
            <person name="Ezra D."/>
            <person name="Gonzalez J."/>
            <person name="Henrissat B."/>
            <person name="Kuo A."/>
            <person name="Liang C."/>
            <person name="Lipzen A."/>
            <person name="Lutzoni F."/>
            <person name="Magnuson J."/>
            <person name="Mondo S."/>
            <person name="Nolan M."/>
            <person name="Ohm R."/>
            <person name="Pangilinan J."/>
            <person name="Park H.-J."/>
            <person name="Ramirez L."/>
            <person name="Alfaro M."/>
            <person name="Sun H."/>
            <person name="Tritt A."/>
            <person name="Yoshinaga Y."/>
            <person name="Zwiers L.-H."/>
            <person name="Turgeon B."/>
            <person name="Goodwin S."/>
            <person name="Spatafora J."/>
            <person name="Crous P."/>
            <person name="Grigoriev I."/>
        </authorList>
    </citation>
    <scope>NUCLEOTIDE SEQUENCE</scope>
    <source>
        <strain evidence="2">CBS 123094</strain>
    </source>
</reference>
<dbReference type="InterPro" id="IPR052523">
    <property type="entry name" value="Trichothecene_AcTrans"/>
</dbReference>
<dbReference type="CDD" id="cd04301">
    <property type="entry name" value="NAT_SF"/>
    <property type="match status" value="1"/>
</dbReference>
<dbReference type="InterPro" id="IPR016181">
    <property type="entry name" value="Acyl_CoA_acyltransferase"/>
</dbReference>
<evidence type="ECO:0000313" key="3">
    <source>
        <dbReference type="Proteomes" id="UP000799779"/>
    </source>
</evidence>
<dbReference type="PANTHER" id="PTHR42791:SF17">
    <property type="entry name" value="ACETYLTRANSFERASE, GNAT FAMILY FAMILY (AFU_ORTHOLOGUE AFUA_8G05690)"/>
    <property type="match status" value="1"/>
</dbReference>
<dbReference type="Gene3D" id="3.40.630.30">
    <property type="match status" value="1"/>
</dbReference>
<dbReference type="PROSITE" id="PS51186">
    <property type="entry name" value="GNAT"/>
    <property type="match status" value="1"/>
</dbReference>
<proteinExistence type="predicted"/>
<dbReference type="SUPFAM" id="SSF55729">
    <property type="entry name" value="Acyl-CoA N-acyltransferases (Nat)"/>
    <property type="match status" value="1"/>
</dbReference>
<sequence>MPYTILPALIPDIPAVYTCYFSAFASTPLVSALFPSATTSDLLDATSSFRQAHTASVISYWNTSSTQYTLKCIDTTTGDIIGMALWDVYVTPSDWKRGELNWLTGKERERAEALVMPLWEKREKFWDGRRYLYCHVTAVHPVHQKRGVGALLTEAGLRVSRETGLPVYLESSREGVGLYEKLGFRTMRESVVHRSEDLGGDGEEDVEVPLMVWVPDGGKLPENMRLKA</sequence>
<dbReference type="GO" id="GO:0016747">
    <property type="term" value="F:acyltransferase activity, transferring groups other than amino-acyl groups"/>
    <property type="evidence" value="ECO:0007669"/>
    <property type="project" value="InterPro"/>
</dbReference>
<name>A0A6A5W215_9PLEO</name>
<protein>
    <recommendedName>
        <fullName evidence="1">N-acetyltransferase domain-containing protein</fullName>
    </recommendedName>
</protein>
<dbReference type="OrthoDB" id="2115692at2759"/>
<gene>
    <name evidence="2" type="ORF">P154DRAFT_360662</name>
</gene>
<dbReference type="InterPro" id="IPR000182">
    <property type="entry name" value="GNAT_dom"/>
</dbReference>
<keyword evidence="3" id="KW-1185">Reference proteome</keyword>
<dbReference type="PANTHER" id="PTHR42791">
    <property type="entry name" value="GNAT FAMILY ACETYLTRANSFERASE"/>
    <property type="match status" value="1"/>
</dbReference>